<evidence type="ECO:0000256" key="1">
    <source>
        <dbReference type="SAM" id="Phobius"/>
    </source>
</evidence>
<keyword evidence="1" id="KW-1133">Transmembrane helix</keyword>
<name>A0A0P6XIJ2_9CHLR</name>
<dbReference type="EMBL" id="LGHJ01000014">
    <property type="protein sequence ID" value="KPL75334.1"/>
    <property type="molecule type" value="Genomic_DNA"/>
</dbReference>
<gene>
    <name evidence="2" type="ORF">AC812_08550</name>
</gene>
<keyword evidence="3" id="KW-1185">Reference proteome</keyword>
<protein>
    <submittedName>
        <fullName evidence="2">Uncharacterized protein</fullName>
    </submittedName>
</protein>
<evidence type="ECO:0000313" key="3">
    <source>
        <dbReference type="Proteomes" id="UP000050514"/>
    </source>
</evidence>
<evidence type="ECO:0000313" key="2">
    <source>
        <dbReference type="EMBL" id="KPL75334.1"/>
    </source>
</evidence>
<dbReference type="AlphaFoldDB" id="A0A0P6XIJ2"/>
<keyword evidence="1" id="KW-0812">Transmembrane</keyword>
<feature type="transmembrane region" description="Helical" evidence="1">
    <location>
        <begin position="21"/>
        <end position="46"/>
    </location>
</feature>
<dbReference type="STRING" id="360411.AC812_08550"/>
<accession>A0A0P6XIJ2</accession>
<sequence>MNAQNSATASEQSPQKKNNTIWIIVLVLLALMLCACLAVIVLLGLFGPVVGNVFSNIILTAEPLP</sequence>
<proteinExistence type="predicted"/>
<keyword evidence="1" id="KW-0472">Membrane</keyword>
<reference evidence="2 3" key="1">
    <citation type="submission" date="2015-07" db="EMBL/GenBank/DDBJ databases">
        <title>Draft genome of Bellilinea caldifistulae DSM 17877.</title>
        <authorList>
            <person name="Hemp J."/>
            <person name="Ward L.M."/>
            <person name="Pace L.A."/>
            <person name="Fischer W.W."/>
        </authorList>
    </citation>
    <scope>NUCLEOTIDE SEQUENCE [LARGE SCALE GENOMIC DNA]</scope>
    <source>
        <strain evidence="2 3">GOMI-1</strain>
    </source>
</reference>
<comment type="caution">
    <text evidence="2">The sequence shown here is derived from an EMBL/GenBank/DDBJ whole genome shotgun (WGS) entry which is preliminary data.</text>
</comment>
<dbReference type="Proteomes" id="UP000050514">
    <property type="component" value="Unassembled WGS sequence"/>
</dbReference>
<dbReference type="RefSeq" id="WP_061913885.1">
    <property type="nucleotide sequence ID" value="NZ_DF967971.1"/>
</dbReference>
<organism evidence="2 3">
    <name type="scientific">Bellilinea caldifistulae</name>
    <dbReference type="NCBI Taxonomy" id="360411"/>
    <lineage>
        <taxon>Bacteria</taxon>
        <taxon>Bacillati</taxon>
        <taxon>Chloroflexota</taxon>
        <taxon>Anaerolineae</taxon>
        <taxon>Anaerolineales</taxon>
        <taxon>Anaerolineaceae</taxon>
        <taxon>Bellilinea</taxon>
    </lineage>
</organism>